<dbReference type="InterPro" id="IPR036388">
    <property type="entry name" value="WH-like_DNA-bd_sf"/>
</dbReference>
<dbReference type="Pfam" id="PF21982">
    <property type="entry name" value="RecX_HTH1"/>
    <property type="match status" value="1"/>
</dbReference>
<dbReference type="EMBL" id="BAABKE010000003">
    <property type="protein sequence ID" value="GAA5098085.1"/>
    <property type="molecule type" value="Genomic_DNA"/>
</dbReference>
<comment type="caution">
    <text evidence="7">The sequence shown here is derived from an EMBL/GenBank/DDBJ whole genome shotgun (WGS) entry which is preliminary data.</text>
</comment>
<evidence type="ECO:0000256" key="3">
    <source>
        <dbReference type="ARBA" id="ARBA00018111"/>
    </source>
</evidence>
<keyword evidence="4" id="KW-0963">Cytoplasm</keyword>
<feature type="domain" description="RecX first three-helical" evidence="6">
    <location>
        <begin position="18"/>
        <end position="56"/>
    </location>
</feature>
<dbReference type="InterPro" id="IPR053926">
    <property type="entry name" value="RecX_HTH_1st"/>
</dbReference>
<dbReference type="PANTHER" id="PTHR33602:SF1">
    <property type="entry name" value="REGULATORY PROTEIN RECX FAMILY PROTEIN"/>
    <property type="match status" value="1"/>
</dbReference>
<evidence type="ECO:0000256" key="1">
    <source>
        <dbReference type="ARBA" id="ARBA00004496"/>
    </source>
</evidence>
<keyword evidence="8" id="KW-1185">Reference proteome</keyword>
<dbReference type="InterPro" id="IPR053924">
    <property type="entry name" value="RecX_HTH_2nd"/>
</dbReference>
<gene>
    <name evidence="7" type="ORF">GCM10023338_10140</name>
</gene>
<comment type="subcellular location">
    <subcellularLocation>
        <location evidence="1">Cytoplasm</location>
    </subcellularLocation>
</comment>
<sequence length="136" mass="16057">MADNRIFEDQQKAHQYWFERALNLLMRREHSIVELKQKLTLKGCESHQVDEIIERCIEANYLSIERFAEVFTRNQVQLGYGPKKIQFLLKQHQVPSDLISIVLEEANFDEAKKIALRKIGQKPEVKLKAALYRRGF</sequence>
<comment type="similarity">
    <text evidence="2">Belongs to the RecX family.</text>
</comment>
<dbReference type="RefSeq" id="WP_077925173.1">
    <property type="nucleotide sequence ID" value="NZ_BAABKE010000003.1"/>
</dbReference>
<name>A0ABP9MKF3_9GAMM</name>
<evidence type="ECO:0000259" key="6">
    <source>
        <dbReference type="Pfam" id="PF21982"/>
    </source>
</evidence>
<feature type="domain" description="RecX second three-helical" evidence="5">
    <location>
        <begin position="65"/>
        <end position="103"/>
    </location>
</feature>
<proteinExistence type="inferred from homology"/>
<evidence type="ECO:0000259" key="5">
    <source>
        <dbReference type="Pfam" id="PF02631"/>
    </source>
</evidence>
<protein>
    <recommendedName>
        <fullName evidence="3">Regulatory protein RecX</fullName>
    </recommendedName>
</protein>
<reference evidence="8" key="1">
    <citation type="journal article" date="2019" name="Int. J. Syst. Evol. Microbiol.">
        <title>The Global Catalogue of Microorganisms (GCM) 10K type strain sequencing project: providing services to taxonomists for standard genome sequencing and annotation.</title>
        <authorList>
            <consortium name="The Broad Institute Genomics Platform"/>
            <consortium name="The Broad Institute Genome Sequencing Center for Infectious Disease"/>
            <person name="Wu L."/>
            <person name="Ma J."/>
        </authorList>
    </citation>
    <scope>NUCLEOTIDE SEQUENCE [LARGE SCALE GENOMIC DNA]</scope>
    <source>
        <strain evidence="8">JCM 18424</strain>
    </source>
</reference>
<evidence type="ECO:0000313" key="7">
    <source>
        <dbReference type="EMBL" id="GAA5098085.1"/>
    </source>
</evidence>
<dbReference type="Pfam" id="PF02631">
    <property type="entry name" value="RecX_HTH2"/>
    <property type="match status" value="1"/>
</dbReference>
<evidence type="ECO:0000256" key="2">
    <source>
        <dbReference type="ARBA" id="ARBA00009695"/>
    </source>
</evidence>
<organism evidence="7 8">
    <name type="scientific">Wohlfahrtiimonas larvae</name>
    <dbReference type="NCBI Taxonomy" id="1157986"/>
    <lineage>
        <taxon>Bacteria</taxon>
        <taxon>Pseudomonadati</taxon>
        <taxon>Pseudomonadota</taxon>
        <taxon>Gammaproteobacteria</taxon>
        <taxon>Cardiobacteriales</taxon>
        <taxon>Ignatzschineriaceae</taxon>
        <taxon>Wohlfahrtiimonas</taxon>
    </lineage>
</organism>
<dbReference type="Gene3D" id="1.10.10.10">
    <property type="entry name" value="Winged helix-like DNA-binding domain superfamily/Winged helix DNA-binding domain"/>
    <property type="match status" value="2"/>
</dbReference>
<dbReference type="InterPro" id="IPR003783">
    <property type="entry name" value="Regulatory_RecX"/>
</dbReference>
<dbReference type="PANTHER" id="PTHR33602">
    <property type="entry name" value="REGULATORY PROTEIN RECX FAMILY PROTEIN"/>
    <property type="match status" value="1"/>
</dbReference>
<evidence type="ECO:0000313" key="8">
    <source>
        <dbReference type="Proteomes" id="UP001500631"/>
    </source>
</evidence>
<accession>A0ABP9MKF3</accession>
<dbReference type="Proteomes" id="UP001500631">
    <property type="component" value="Unassembled WGS sequence"/>
</dbReference>
<evidence type="ECO:0000256" key="4">
    <source>
        <dbReference type="ARBA" id="ARBA00022490"/>
    </source>
</evidence>